<dbReference type="GO" id="GO:0050660">
    <property type="term" value="F:flavin adenine dinucleotide binding"/>
    <property type="evidence" value="ECO:0007669"/>
    <property type="project" value="TreeGrafter"/>
</dbReference>
<proteinExistence type="predicted"/>
<dbReference type="GO" id="GO:0016491">
    <property type="term" value="F:oxidoreductase activity"/>
    <property type="evidence" value="ECO:0007669"/>
    <property type="project" value="UniProtKB-KW"/>
</dbReference>
<gene>
    <name evidence="15" type="ORF">E7811_03290</name>
</gene>
<dbReference type="PANTHER" id="PTHR47354">
    <property type="entry name" value="NADH OXIDOREDUCTASE HCR"/>
    <property type="match status" value="1"/>
</dbReference>
<dbReference type="Pfam" id="PF00175">
    <property type="entry name" value="NAD_binding_1"/>
    <property type="match status" value="1"/>
</dbReference>
<evidence type="ECO:0000256" key="8">
    <source>
        <dbReference type="ARBA" id="ARBA00022989"/>
    </source>
</evidence>
<comment type="caution">
    <text evidence="15">The sequence shown here is derived from an EMBL/GenBank/DDBJ whole genome shotgun (WGS) entry which is preliminary data.</text>
</comment>
<dbReference type="PRINTS" id="PR00410">
    <property type="entry name" value="PHEHYDRXLASE"/>
</dbReference>
<dbReference type="SUPFAM" id="SSF52343">
    <property type="entry name" value="Ferredoxin reductase-like, C-terminal NADP-linked domain"/>
    <property type="match status" value="1"/>
</dbReference>
<dbReference type="RefSeq" id="WP_136393146.1">
    <property type="nucleotide sequence ID" value="NZ_SSND01000001.1"/>
</dbReference>
<name>A0A4S3MQI1_9RHOB</name>
<dbReference type="SUPFAM" id="SSF63380">
    <property type="entry name" value="Riboflavin synthase domain-like"/>
    <property type="match status" value="1"/>
</dbReference>
<keyword evidence="11" id="KW-0411">Iron-sulfur</keyword>
<comment type="cofactor">
    <cofactor evidence="1">
        <name>FAD</name>
        <dbReference type="ChEBI" id="CHEBI:57692"/>
    </cofactor>
</comment>
<feature type="transmembrane region" description="Helical" evidence="13">
    <location>
        <begin position="35"/>
        <end position="54"/>
    </location>
</feature>
<dbReference type="Pfam" id="PF08022">
    <property type="entry name" value="FAD_binding_8"/>
    <property type="match status" value="1"/>
</dbReference>
<dbReference type="GO" id="GO:0016020">
    <property type="term" value="C:membrane"/>
    <property type="evidence" value="ECO:0007669"/>
    <property type="project" value="UniProtKB-SubCell"/>
</dbReference>
<evidence type="ECO:0000256" key="1">
    <source>
        <dbReference type="ARBA" id="ARBA00001974"/>
    </source>
</evidence>
<evidence type="ECO:0000313" key="15">
    <source>
        <dbReference type="EMBL" id="THD84766.1"/>
    </source>
</evidence>
<keyword evidence="6" id="KW-0479">Metal-binding</keyword>
<keyword evidence="12 13" id="KW-0472">Membrane</keyword>
<organism evidence="15 16">
    <name type="scientific">Aliigemmobacter aestuarii</name>
    <dbReference type="NCBI Taxonomy" id="1445661"/>
    <lineage>
        <taxon>Bacteria</taxon>
        <taxon>Pseudomonadati</taxon>
        <taxon>Pseudomonadota</taxon>
        <taxon>Alphaproteobacteria</taxon>
        <taxon>Rhodobacterales</taxon>
        <taxon>Paracoccaceae</taxon>
        <taxon>Aliigemmobacter</taxon>
    </lineage>
</organism>
<dbReference type="InterPro" id="IPR017938">
    <property type="entry name" value="Riboflavin_synthase-like_b-brl"/>
</dbReference>
<feature type="transmembrane region" description="Helical" evidence="13">
    <location>
        <begin position="136"/>
        <end position="153"/>
    </location>
</feature>
<dbReference type="InterPro" id="IPR013130">
    <property type="entry name" value="Fe3_Rdtase_TM_dom"/>
</dbReference>
<evidence type="ECO:0000256" key="9">
    <source>
        <dbReference type="ARBA" id="ARBA00023002"/>
    </source>
</evidence>
<keyword evidence="16" id="KW-1185">Reference proteome</keyword>
<dbReference type="PROSITE" id="PS51384">
    <property type="entry name" value="FAD_FR"/>
    <property type="match status" value="1"/>
</dbReference>
<evidence type="ECO:0000256" key="7">
    <source>
        <dbReference type="ARBA" id="ARBA00022827"/>
    </source>
</evidence>
<dbReference type="InterPro" id="IPR013112">
    <property type="entry name" value="FAD-bd_8"/>
</dbReference>
<dbReference type="InterPro" id="IPR050415">
    <property type="entry name" value="MRET"/>
</dbReference>
<dbReference type="InterPro" id="IPR017927">
    <property type="entry name" value="FAD-bd_FR_type"/>
</dbReference>
<keyword evidence="5" id="KW-0001">2Fe-2S</keyword>
<dbReference type="GO" id="GO:0046872">
    <property type="term" value="F:metal ion binding"/>
    <property type="evidence" value="ECO:0007669"/>
    <property type="project" value="UniProtKB-KW"/>
</dbReference>
<keyword evidence="9" id="KW-0560">Oxidoreductase</keyword>
<keyword evidence="8 13" id="KW-1133">Transmembrane helix</keyword>
<evidence type="ECO:0000256" key="5">
    <source>
        <dbReference type="ARBA" id="ARBA00022714"/>
    </source>
</evidence>
<evidence type="ECO:0000256" key="12">
    <source>
        <dbReference type="ARBA" id="ARBA00023136"/>
    </source>
</evidence>
<keyword evidence="10" id="KW-0408">Iron</keyword>
<dbReference type="Gene3D" id="2.40.30.10">
    <property type="entry name" value="Translation factors"/>
    <property type="match status" value="1"/>
</dbReference>
<keyword evidence="4 13" id="KW-0812">Transmembrane</keyword>
<dbReference type="EMBL" id="SSND01000001">
    <property type="protein sequence ID" value="THD84766.1"/>
    <property type="molecule type" value="Genomic_DNA"/>
</dbReference>
<evidence type="ECO:0000313" key="16">
    <source>
        <dbReference type="Proteomes" id="UP000309450"/>
    </source>
</evidence>
<accession>A0A4S3MQI1</accession>
<evidence type="ECO:0000256" key="13">
    <source>
        <dbReference type="SAM" id="Phobius"/>
    </source>
</evidence>
<dbReference type="AlphaFoldDB" id="A0A4S3MQI1"/>
<dbReference type="InterPro" id="IPR039261">
    <property type="entry name" value="FNR_nucleotide-bd"/>
</dbReference>
<protein>
    <submittedName>
        <fullName evidence="15">Cytochrome C</fullName>
    </submittedName>
</protein>
<dbReference type="PANTHER" id="PTHR47354:SF8">
    <property type="entry name" value="1,2-PHENYLACETYL-COA EPOXIDASE, SUBUNIT E"/>
    <property type="match status" value="1"/>
</dbReference>
<evidence type="ECO:0000256" key="10">
    <source>
        <dbReference type="ARBA" id="ARBA00023004"/>
    </source>
</evidence>
<evidence type="ECO:0000259" key="14">
    <source>
        <dbReference type="PROSITE" id="PS51384"/>
    </source>
</evidence>
<reference evidence="15 16" key="1">
    <citation type="submission" date="2019-04" db="EMBL/GenBank/DDBJ databases">
        <title>Draft genome sequence of Gemmobacter aestuarii sp. nov.</title>
        <authorList>
            <person name="Hameed A."/>
            <person name="Lin S.-Y."/>
            <person name="Shahina M."/>
            <person name="Lai W.-A."/>
            <person name="Young C.-C."/>
        </authorList>
    </citation>
    <scope>NUCLEOTIDE SEQUENCE [LARGE SCALE GENOMIC DNA]</scope>
    <source>
        <strain evidence="15 16">CC-PW-75</strain>
    </source>
</reference>
<dbReference type="GO" id="GO:0051537">
    <property type="term" value="F:2 iron, 2 sulfur cluster binding"/>
    <property type="evidence" value="ECO:0007669"/>
    <property type="project" value="UniProtKB-KW"/>
</dbReference>
<comment type="subcellular location">
    <subcellularLocation>
        <location evidence="2">Membrane</location>
        <topology evidence="2">Multi-pass membrane protein</topology>
    </subcellularLocation>
</comment>
<evidence type="ECO:0000256" key="6">
    <source>
        <dbReference type="ARBA" id="ARBA00022723"/>
    </source>
</evidence>
<keyword evidence="7" id="KW-0274">FAD</keyword>
<sequence>MTDVQAARGGRPAGAGVRGAAFAPWVRLNLAGPGLAALAVMAGAVLGFAAYAPYRVDTALGIAFGAASIVAMGLALILAARPPVAEPLCGGLDRMYRLHKWLGIAALALMIAHNMIEPEVEDFVRETDLGDFAGDVGEFALNGFIGLILLSWIKRIPFTRLELPWPLWRFTHRFTGLLFAIAAFHQLAIDKPAGIDPALGLYLNAFSLAGLAAWLFTQFVALVLRPRAHVLDRIDRHGTTTEIILRPTGRPMRWRPGQFAFVSAPDAGMAEAHPFTIAAAPHGDGRLRFGIKALGDWTSRLPERLVPGQGLRVEGPYGRFLFRRRVPRQVWLAGGIGITPFLAWAESLVETDRQQIALVWAVATPDEAFAAGRLKAIADRHPGLTVQVVASKTDGRLTAARLAAMVPFDIAQSELFFCGPTALRASILAGLREMGKSPRRDHCEAFELR</sequence>
<evidence type="ECO:0000256" key="3">
    <source>
        <dbReference type="ARBA" id="ARBA00022630"/>
    </source>
</evidence>
<dbReference type="CDD" id="cd06198">
    <property type="entry name" value="FNR_like_3"/>
    <property type="match status" value="1"/>
</dbReference>
<evidence type="ECO:0000256" key="11">
    <source>
        <dbReference type="ARBA" id="ARBA00023014"/>
    </source>
</evidence>
<feature type="transmembrane region" description="Helical" evidence="13">
    <location>
        <begin position="174"/>
        <end position="189"/>
    </location>
</feature>
<dbReference type="Pfam" id="PF01794">
    <property type="entry name" value="Ferric_reduct"/>
    <property type="match status" value="1"/>
</dbReference>
<dbReference type="OrthoDB" id="9792185at2"/>
<dbReference type="Proteomes" id="UP000309450">
    <property type="component" value="Unassembled WGS sequence"/>
</dbReference>
<feature type="transmembrane region" description="Helical" evidence="13">
    <location>
        <begin position="101"/>
        <end position="116"/>
    </location>
</feature>
<evidence type="ECO:0000256" key="4">
    <source>
        <dbReference type="ARBA" id="ARBA00022692"/>
    </source>
</evidence>
<keyword evidence="3" id="KW-0285">Flavoprotein</keyword>
<feature type="transmembrane region" description="Helical" evidence="13">
    <location>
        <begin position="201"/>
        <end position="224"/>
    </location>
</feature>
<evidence type="ECO:0000256" key="2">
    <source>
        <dbReference type="ARBA" id="ARBA00004141"/>
    </source>
</evidence>
<dbReference type="Gene3D" id="3.40.50.80">
    <property type="entry name" value="Nucleotide-binding domain of ferredoxin-NADP reductase (FNR) module"/>
    <property type="match status" value="1"/>
</dbReference>
<feature type="domain" description="FAD-binding FR-type" evidence="14">
    <location>
        <begin position="223"/>
        <end position="323"/>
    </location>
</feature>
<dbReference type="InterPro" id="IPR001433">
    <property type="entry name" value="OxRdtase_FAD/NAD-bd"/>
</dbReference>
<feature type="transmembrane region" description="Helical" evidence="13">
    <location>
        <begin position="60"/>
        <end position="80"/>
    </location>
</feature>